<evidence type="ECO:0000313" key="1">
    <source>
        <dbReference type="EMBL" id="PHM62933.1"/>
    </source>
</evidence>
<proteinExistence type="predicted"/>
<protein>
    <submittedName>
        <fullName evidence="1">Uncharacterized protein</fullName>
    </submittedName>
</protein>
<comment type="caution">
    <text evidence="1">The sequence shown here is derived from an EMBL/GenBank/DDBJ whole genome shotgun (WGS) entry which is preliminary data.</text>
</comment>
<dbReference type="EMBL" id="NJAK01000001">
    <property type="protein sequence ID" value="PHM62933.1"/>
    <property type="molecule type" value="Genomic_DNA"/>
</dbReference>
<reference evidence="1 2" key="1">
    <citation type="journal article" date="2017" name="Nat. Microbiol.">
        <title>Natural product diversity associated with the nematode symbionts Photorhabdus and Xenorhabdus.</title>
        <authorList>
            <person name="Tobias N.J."/>
            <person name="Wolff H."/>
            <person name="Djahanschiri B."/>
            <person name="Grundmann F."/>
            <person name="Kronenwerth M."/>
            <person name="Shi Y.M."/>
            <person name="Simonyi S."/>
            <person name="Grun P."/>
            <person name="Shapiro-Ilan D."/>
            <person name="Pidot S.J."/>
            <person name="Stinear T.P."/>
            <person name="Ebersberger I."/>
            <person name="Bode H.B."/>
        </authorList>
    </citation>
    <scope>NUCLEOTIDE SEQUENCE [LARGE SCALE GENOMIC DNA]</scope>
    <source>
        <strain evidence="1 2">DSM 22670</strain>
    </source>
</reference>
<accession>A0A2D0KHM4</accession>
<keyword evidence="2" id="KW-1185">Reference proteome</keyword>
<name>A0A2D0KHM4_9GAMM</name>
<dbReference type="Proteomes" id="UP000222168">
    <property type="component" value="Unassembled WGS sequence"/>
</dbReference>
<sequence length="47" mass="5089">MVGAERSLVYVLGGISPCFYFGYWGGVNGVQVCDKFNPHVALNINVP</sequence>
<organism evidence="1 2">
    <name type="scientific">Xenorhabdus ishibashii</name>
    <dbReference type="NCBI Taxonomy" id="1034471"/>
    <lineage>
        <taxon>Bacteria</taxon>
        <taxon>Pseudomonadati</taxon>
        <taxon>Pseudomonadota</taxon>
        <taxon>Gammaproteobacteria</taxon>
        <taxon>Enterobacterales</taxon>
        <taxon>Morganellaceae</taxon>
        <taxon>Xenorhabdus</taxon>
    </lineage>
</organism>
<gene>
    <name evidence="1" type="ORF">Xish_02155</name>
</gene>
<evidence type="ECO:0000313" key="2">
    <source>
        <dbReference type="Proteomes" id="UP000222168"/>
    </source>
</evidence>
<dbReference type="AlphaFoldDB" id="A0A2D0KHM4"/>